<dbReference type="AlphaFoldDB" id="E4X5D6"/>
<evidence type="ECO:0000256" key="2">
    <source>
        <dbReference type="ARBA" id="ARBA00022729"/>
    </source>
</evidence>
<evidence type="ECO:0000313" key="8">
    <source>
        <dbReference type="Proteomes" id="UP000001307"/>
    </source>
</evidence>
<dbReference type="InterPro" id="IPR018097">
    <property type="entry name" value="EGF_Ca-bd_CS"/>
</dbReference>
<dbReference type="InterPro" id="IPR000742">
    <property type="entry name" value="EGF"/>
</dbReference>
<evidence type="ECO:0000256" key="3">
    <source>
        <dbReference type="ARBA" id="ARBA00022737"/>
    </source>
</evidence>
<dbReference type="SMART" id="SM00179">
    <property type="entry name" value="EGF_CA"/>
    <property type="match status" value="1"/>
</dbReference>
<organism evidence="7">
    <name type="scientific">Oikopleura dioica</name>
    <name type="common">Tunicate</name>
    <dbReference type="NCBI Taxonomy" id="34765"/>
    <lineage>
        <taxon>Eukaryota</taxon>
        <taxon>Metazoa</taxon>
        <taxon>Chordata</taxon>
        <taxon>Tunicata</taxon>
        <taxon>Appendicularia</taxon>
        <taxon>Copelata</taxon>
        <taxon>Oikopleuridae</taxon>
        <taxon>Oikopleura</taxon>
    </lineage>
</organism>
<dbReference type="InParanoid" id="E4X5D6"/>
<dbReference type="PROSITE" id="PS00010">
    <property type="entry name" value="ASX_HYDROXYL"/>
    <property type="match status" value="1"/>
</dbReference>
<feature type="domain" description="EGF-like" evidence="6">
    <location>
        <begin position="172"/>
        <end position="210"/>
    </location>
</feature>
<keyword evidence="8" id="KW-1185">Reference proteome</keyword>
<evidence type="ECO:0000256" key="5">
    <source>
        <dbReference type="PROSITE-ProRule" id="PRU00076"/>
    </source>
</evidence>
<dbReference type="PROSITE" id="PS01187">
    <property type="entry name" value="EGF_CA"/>
    <property type="match status" value="1"/>
</dbReference>
<dbReference type="Gene3D" id="2.10.25.10">
    <property type="entry name" value="Laminin"/>
    <property type="match status" value="1"/>
</dbReference>
<name>E4X5D6_OIKDI</name>
<keyword evidence="2" id="KW-0732">Signal</keyword>
<dbReference type="Proteomes" id="UP000001307">
    <property type="component" value="Unassembled WGS sequence"/>
</dbReference>
<evidence type="ECO:0000259" key="6">
    <source>
        <dbReference type="PROSITE" id="PS50026"/>
    </source>
</evidence>
<dbReference type="EMBL" id="FN653025">
    <property type="protein sequence ID" value="CBY18505.1"/>
    <property type="molecule type" value="Genomic_DNA"/>
</dbReference>
<protein>
    <recommendedName>
        <fullName evidence="6">EGF-like domain-containing protein</fullName>
    </recommendedName>
</protein>
<keyword evidence="3" id="KW-0677">Repeat</keyword>
<evidence type="ECO:0000256" key="4">
    <source>
        <dbReference type="ARBA" id="ARBA00023157"/>
    </source>
</evidence>
<dbReference type="InterPro" id="IPR001881">
    <property type="entry name" value="EGF-like_Ca-bd_dom"/>
</dbReference>
<accession>E4X5D6</accession>
<reference evidence="7" key="1">
    <citation type="journal article" date="2010" name="Science">
        <title>Plasticity of animal genome architecture unmasked by rapid evolution of a pelagic tunicate.</title>
        <authorList>
            <person name="Denoeud F."/>
            <person name="Henriet S."/>
            <person name="Mungpakdee S."/>
            <person name="Aury J.M."/>
            <person name="Da Silva C."/>
            <person name="Brinkmann H."/>
            <person name="Mikhaleva J."/>
            <person name="Olsen L.C."/>
            <person name="Jubin C."/>
            <person name="Canestro C."/>
            <person name="Bouquet J.M."/>
            <person name="Danks G."/>
            <person name="Poulain J."/>
            <person name="Campsteijn C."/>
            <person name="Adamski M."/>
            <person name="Cross I."/>
            <person name="Yadetie F."/>
            <person name="Muffato M."/>
            <person name="Louis A."/>
            <person name="Butcher S."/>
            <person name="Tsagkogeorga G."/>
            <person name="Konrad A."/>
            <person name="Singh S."/>
            <person name="Jensen M.F."/>
            <person name="Cong E.H."/>
            <person name="Eikeseth-Otteraa H."/>
            <person name="Noel B."/>
            <person name="Anthouard V."/>
            <person name="Porcel B.M."/>
            <person name="Kachouri-Lafond R."/>
            <person name="Nishino A."/>
            <person name="Ugolini M."/>
            <person name="Chourrout P."/>
            <person name="Nishida H."/>
            <person name="Aasland R."/>
            <person name="Huzurbazar S."/>
            <person name="Westhof E."/>
            <person name="Delsuc F."/>
            <person name="Lehrach H."/>
            <person name="Reinhardt R."/>
            <person name="Weissenbach J."/>
            <person name="Roy S.W."/>
            <person name="Artiguenave F."/>
            <person name="Postlethwait J.H."/>
            <person name="Manak J.R."/>
            <person name="Thompson E.M."/>
            <person name="Jaillon O."/>
            <person name="Du Pasquier L."/>
            <person name="Boudinot P."/>
            <person name="Liberles D.A."/>
            <person name="Volff J.N."/>
            <person name="Philippe H."/>
            <person name="Lenhard B."/>
            <person name="Roest Crollius H."/>
            <person name="Wincker P."/>
            <person name="Chourrout D."/>
        </authorList>
    </citation>
    <scope>NUCLEOTIDE SEQUENCE [LARGE SCALE GENOMIC DNA]</scope>
</reference>
<evidence type="ECO:0000313" key="7">
    <source>
        <dbReference type="EMBL" id="CBY18505.1"/>
    </source>
</evidence>
<gene>
    <name evidence="7" type="ORF">GSOID_T00002369001</name>
</gene>
<sequence>MRGFGKLLTLAKITECAFTIQLELCSDAGRNPPIVFEASGARKSLFLQLDEEEEQMVDLKYYQGKKVQEMIGEMEGNLKAAENIRFRYASKDIMCIERLELVDSETGHNMNIIQDYDPYAWDVSQGNQEWESVTGRKISYWSDDCSPDDRPLTLTAPFTQSCHDSISFSLLETDECAEGTHACDVNAECSDTPTSYICTCNDGFVGAGLNLPQSLTEAKLPNFLLRSNSLNELLPVFLLQQRQLQQLPHQQV</sequence>
<keyword evidence="1 5" id="KW-0245">EGF-like domain</keyword>
<proteinExistence type="predicted"/>
<keyword evidence="4" id="KW-1015">Disulfide bond</keyword>
<dbReference type="InterPro" id="IPR000152">
    <property type="entry name" value="EGF-type_Asp/Asn_hydroxyl_site"/>
</dbReference>
<dbReference type="Pfam" id="PF12947">
    <property type="entry name" value="EGF_3"/>
    <property type="match status" value="1"/>
</dbReference>
<comment type="caution">
    <text evidence="5">Lacks conserved residue(s) required for the propagation of feature annotation.</text>
</comment>
<dbReference type="FunFam" id="2.10.25.10:FF:000038">
    <property type="entry name" value="Fibrillin 2"/>
    <property type="match status" value="1"/>
</dbReference>
<dbReference type="PROSITE" id="PS50026">
    <property type="entry name" value="EGF_3"/>
    <property type="match status" value="1"/>
</dbReference>
<dbReference type="InterPro" id="IPR024731">
    <property type="entry name" value="NELL2-like_EGF"/>
</dbReference>
<dbReference type="GO" id="GO:0005509">
    <property type="term" value="F:calcium ion binding"/>
    <property type="evidence" value="ECO:0007669"/>
    <property type="project" value="InterPro"/>
</dbReference>
<dbReference type="SUPFAM" id="SSF57196">
    <property type="entry name" value="EGF/Laminin"/>
    <property type="match status" value="1"/>
</dbReference>
<evidence type="ECO:0000256" key="1">
    <source>
        <dbReference type="ARBA" id="ARBA00022536"/>
    </source>
</evidence>
<dbReference type="OrthoDB" id="263283at2759"/>